<keyword evidence="4 12" id="KW-0716">Sensory transduction</keyword>
<dbReference type="GO" id="GO:0005886">
    <property type="term" value="C:plasma membrane"/>
    <property type="evidence" value="ECO:0007669"/>
    <property type="project" value="Ensembl"/>
</dbReference>
<keyword evidence="10 12" id="KW-0807">Transducer</keyword>
<evidence type="ECO:0000313" key="15">
    <source>
        <dbReference type="Ensembl" id="ENSRFEP00010030820.1"/>
    </source>
</evidence>
<evidence type="ECO:0000256" key="10">
    <source>
        <dbReference type="ARBA" id="ARBA00023224"/>
    </source>
</evidence>
<dbReference type="EMBL" id="JACAGC010000026">
    <property type="protein sequence ID" value="KAF6276276.1"/>
    <property type="molecule type" value="Genomic_DNA"/>
</dbReference>
<evidence type="ECO:0000313" key="14">
    <source>
        <dbReference type="EMBL" id="KAF6276276.1"/>
    </source>
</evidence>
<evidence type="ECO:0000256" key="8">
    <source>
        <dbReference type="ARBA" id="ARBA00023136"/>
    </source>
</evidence>
<keyword evidence="3 12" id="KW-0919">Taste</keyword>
<feature type="transmembrane region" description="Helical" evidence="13">
    <location>
        <begin position="96"/>
        <end position="119"/>
    </location>
</feature>
<keyword evidence="6 13" id="KW-1133">Transmembrane helix</keyword>
<dbReference type="GeneID" id="117018016"/>
<reference evidence="15 16" key="2">
    <citation type="journal article" date="2018" name="Annu Rev Anim Biosci">
        <title>Bat Biology, Genomes, and the Bat1K Project: To Generate Chromosome-Level Genomes for All Living Bat Species.</title>
        <authorList>
            <person name="Teeling E.C."/>
            <person name="Vernes S.C."/>
            <person name="Davalos L.M."/>
            <person name="Ray D.A."/>
            <person name="Gilbert M.T.P."/>
            <person name="Myers E."/>
        </authorList>
    </citation>
    <scope>NUCLEOTIDE SEQUENCE</scope>
</reference>
<evidence type="ECO:0000256" key="13">
    <source>
        <dbReference type="SAM" id="Phobius"/>
    </source>
</evidence>
<evidence type="ECO:0000256" key="11">
    <source>
        <dbReference type="RuleBase" id="RU004423"/>
    </source>
</evidence>
<dbReference type="RefSeq" id="XP_032954567.1">
    <property type="nucleotide sequence ID" value="XM_033098676.1"/>
</dbReference>
<reference evidence="15 16" key="3">
    <citation type="submission" date="2018-12" db="EMBL/GenBank/DDBJ databases">
        <title>G10K-VGP greater horseshoe bat female genome, primary haplotype.</title>
        <authorList>
            <person name="Teeling E."/>
            <person name="Myers G."/>
            <person name="Vernes S."/>
            <person name="Pippel M."/>
            <person name="Winkler S."/>
            <person name="Fedrigo O."/>
            <person name="Rhie A."/>
            <person name="Koren S."/>
            <person name="Phillippy A."/>
            <person name="Lewin H."/>
            <person name="Damas J."/>
            <person name="Howe K."/>
            <person name="Mountcastle J."/>
            <person name="Jarvis E.D."/>
        </authorList>
    </citation>
    <scope>NUCLEOTIDE SEQUENCE [LARGE SCALE GENOMIC DNA]</scope>
</reference>
<keyword evidence="8 12" id="KW-0472">Membrane</keyword>
<dbReference type="GeneTree" id="ENSGT01150000286961"/>
<dbReference type="PANTHER" id="PTHR11394">
    <property type="entry name" value="TASTE RECEPTOR TYPE 2"/>
    <property type="match status" value="1"/>
</dbReference>
<keyword evidence="9 12" id="KW-0675">Receptor</keyword>
<keyword evidence="16" id="KW-1185">Reference proteome</keyword>
<sequence>MWTLTPFVTVSYGVKKAFLFLSVLEFAVGILANAFIFLVNFRDVVRRQPLSNCDAVLLSLSLSRLFLHGLLFLDAIQLTYFQQMKDSLNVSYKTIIMLWMITNQAGLWLATCLSLLYCFKIVRFSHPFLLRLASCVSRKISWMLLSTVFITSFCTAFCSWEVFTRPRLTGPPKLLMSNNTERNWRMEKLSFIHSFLFCSLGSIPPFLCFLVSSGVLIVSLWQHLRTMRAQTRSFCDASLEAHITALKSLVSFLCLYMVSLCAALLSVPLLMLWHNKLGVMVCVGIMAACPSGHAAILISSNAKLRRAVSAILLWAQSSLKVRADRKADARTSELC</sequence>
<dbReference type="Pfam" id="PF05296">
    <property type="entry name" value="TAS2R"/>
    <property type="match status" value="1"/>
</dbReference>
<evidence type="ECO:0000256" key="2">
    <source>
        <dbReference type="ARBA" id="ARBA00007376"/>
    </source>
</evidence>
<dbReference type="KEGG" id="rfq:117018016"/>
<dbReference type="AlphaFoldDB" id="A0A671FYZ1"/>
<dbReference type="SUPFAM" id="SSF81321">
    <property type="entry name" value="Family A G protein-coupled receptor-like"/>
    <property type="match status" value="1"/>
</dbReference>
<dbReference type="OrthoDB" id="9533783at2759"/>
<reference evidence="14 17" key="4">
    <citation type="journal article" date="2020" name="Nature">
        <title>Six reference-quality genomes reveal evolution of bat adaptations.</title>
        <authorList>
            <person name="Jebb D."/>
            <person name="Huang Z."/>
            <person name="Pippel M."/>
            <person name="Hughes G.M."/>
            <person name="Lavrichenko K."/>
            <person name="Devanna P."/>
            <person name="Winkler S."/>
            <person name="Jermiin L.S."/>
            <person name="Skirmuntt E.C."/>
            <person name="Katzourakis A."/>
            <person name="Burkitt-Gray L."/>
            <person name="Ray D.A."/>
            <person name="Sullivan K.A.M."/>
            <person name="Roscito J.G."/>
            <person name="Kirilenko B.M."/>
            <person name="Davalos L.M."/>
            <person name="Corthals A.P."/>
            <person name="Power M.L."/>
            <person name="Jones G."/>
            <person name="Ransome R.D."/>
            <person name="Dechmann D.K.N."/>
            <person name="Locatelli A.G."/>
            <person name="Puechmaille S.J."/>
            <person name="Fedrigo O."/>
            <person name="Jarvis E.D."/>
            <person name="Hiller M."/>
            <person name="Vernes S.C."/>
            <person name="Myers E.W."/>
            <person name="Teeling E.C."/>
        </authorList>
    </citation>
    <scope>NUCLEOTIDE SEQUENCE [LARGE SCALE GENOMIC DNA]</scope>
    <source>
        <strain evidence="14">MRhiFer1</strain>
        <tissue evidence="14">Lung</tissue>
    </source>
</reference>
<feature type="transmembrane region" description="Helical" evidence="13">
    <location>
        <begin position="277"/>
        <end position="298"/>
    </location>
</feature>
<evidence type="ECO:0000256" key="3">
    <source>
        <dbReference type="ARBA" id="ARBA00022480"/>
    </source>
</evidence>
<dbReference type="GO" id="GO:0033038">
    <property type="term" value="F:bitter taste receptor activity"/>
    <property type="evidence" value="ECO:0007669"/>
    <property type="project" value="Ensembl"/>
</dbReference>
<gene>
    <name evidence="15" type="primary">TAS2R38</name>
    <name evidence="14" type="ORF">mRhiFer1_016577</name>
</gene>
<evidence type="ECO:0000313" key="16">
    <source>
        <dbReference type="Proteomes" id="UP000472240"/>
    </source>
</evidence>
<reference evidence="15 16" key="1">
    <citation type="journal article" date="2015" name="Annu Rev Anim Biosci">
        <title>The Genome 10K Project: a way forward.</title>
        <authorList>
            <person name="Koepfli K.P."/>
            <person name="Paten B."/>
            <person name="O'Brien S.J."/>
            <person name="Koepfli K.P."/>
            <person name="Paten B."/>
            <person name="Antunes A."/>
            <person name="Belov K."/>
            <person name="Bustamante C."/>
            <person name="Castoe T.A."/>
            <person name="Clawson H."/>
            <person name="Crawford A.J."/>
            <person name="Diekhans M."/>
            <person name="Distel D."/>
            <person name="Durbin R."/>
            <person name="Earl D."/>
            <person name="Fujita M.K."/>
            <person name="Gamble T."/>
            <person name="Georges A."/>
            <person name="Gemmell N."/>
            <person name="Gilbert M.T."/>
            <person name="Graves J.M."/>
            <person name="Green R.E."/>
            <person name="Hickey G."/>
            <person name="Jarvis E.D."/>
            <person name="Johnson W."/>
            <person name="Komissarov A."/>
            <person name="Korf I."/>
            <person name="Kuhn R."/>
            <person name="Larkin D.M."/>
            <person name="Lewin H."/>
            <person name="Lopez J.V."/>
            <person name="Ma J."/>
            <person name="Marques-Bonet T."/>
            <person name="Miller W."/>
            <person name="Murphy R."/>
            <person name="Pevzner P."/>
            <person name="Shapiro B."/>
            <person name="Steiner C."/>
            <person name="Tamazian G."/>
            <person name="Venkatesh B."/>
            <person name="Wang J."/>
            <person name="Wayne R."/>
            <person name="Wiley E."/>
            <person name="Yang H."/>
            <person name="Zhang G."/>
            <person name="Haussler D."/>
            <person name="Ryder O."/>
            <person name="O'Brien S.J."/>
        </authorList>
    </citation>
    <scope>NUCLEOTIDE SEQUENCE</scope>
</reference>
<dbReference type="CTD" id="5726"/>
<feature type="transmembrane region" description="Helical" evidence="13">
    <location>
        <begin position="140"/>
        <end position="163"/>
    </location>
</feature>
<dbReference type="OMA" id="TIIMLWM"/>
<dbReference type="GO" id="GO:0004930">
    <property type="term" value="F:G protein-coupled receptor activity"/>
    <property type="evidence" value="ECO:0007669"/>
    <property type="project" value="UniProtKB-KW"/>
</dbReference>
<keyword evidence="5 12" id="KW-0812">Transmembrane</keyword>
<evidence type="ECO:0000256" key="12">
    <source>
        <dbReference type="RuleBase" id="RU004424"/>
    </source>
</evidence>
<proteinExistence type="inferred from homology"/>
<dbReference type="PANTHER" id="PTHR11394:SF52">
    <property type="entry name" value="TASTE RECEPTOR TYPE 2 MEMBER 38"/>
    <property type="match status" value="1"/>
</dbReference>
<protein>
    <recommendedName>
        <fullName evidence="12">Taste receptor type 2</fullName>
    </recommendedName>
</protein>
<dbReference type="Proteomes" id="UP000585614">
    <property type="component" value="Unassembled WGS sequence"/>
</dbReference>
<accession>A0A671FYZ1</accession>
<evidence type="ECO:0000256" key="4">
    <source>
        <dbReference type="ARBA" id="ARBA00022606"/>
    </source>
</evidence>
<evidence type="ECO:0000256" key="9">
    <source>
        <dbReference type="ARBA" id="ARBA00023170"/>
    </source>
</evidence>
<dbReference type="InterPro" id="IPR007960">
    <property type="entry name" value="TAS2R"/>
</dbReference>
<comment type="similarity">
    <text evidence="2 11">Belongs to the G-protein coupled receptor T2R family.</text>
</comment>
<evidence type="ECO:0000256" key="6">
    <source>
        <dbReference type="ARBA" id="ARBA00022989"/>
    </source>
</evidence>
<dbReference type="Gene3D" id="1.20.1070.10">
    <property type="entry name" value="Rhodopsin 7-helix transmembrane proteins"/>
    <property type="match status" value="1"/>
</dbReference>
<organism evidence="15 16">
    <name type="scientific">Rhinolophus ferrumequinum</name>
    <name type="common">Greater horseshoe bat</name>
    <dbReference type="NCBI Taxonomy" id="59479"/>
    <lineage>
        <taxon>Eukaryota</taxon>
        <taxon>Metazoa</taxon>
        <taxon>Chordata</taxon>
        <taxon>Craniata</taxon>
        <taxon>Vertebrata</taxon>
        <taxon>Euteleostomi</taxon>
        <taxon>Mammalia</taxon>
        <taxon>Eutheria</taxon>
        <taxon>Laurasiatheria</taxon>
        <taxon>Chiroptera</taxon>
        <taxon>Yinpterochiroptera</taxon>
        <taxon>Rhinolophoidea</taxon>
        <taxon>Rhinolophidae</taxon>
        <taxon>Rhinolophinae</taxon>
        <taxon>Rhinolophus</taxon>
    </lineage>
</organism>
<reference evidence="15" key="5">
    <citation type="submission" date="2025-05" db="UniProtKB">
        <authorList>
            <consortium name="Ensembl"/>
        </authorList>
    </citation>
    <scope>IDENTIFICATION</scope>
</reference>
<evidence type="ECO:0000256" key="1">
    <source>
        <dbReference type="ARBA" id="ARBA00004141"/>
    </source>
</evidence>
<comment type="subcellular location">
    <subcellularLocation>
        <location evidence="1 12">Membrane</location>
        <topology evidence="1 12">Multi-pass membrane protein</topology>
    </subcellularLocation>
</comment>
<feature type="transmembrane region" description="Helical" evidence="13">
    <location>
        <begin position="53"/>
        <end position="76"/>
    </location>
</feature>
<dbReference type="Ensembl" id="ENSRFET00010033427.1">
    <property type="protein sequence ID" value="ENSRFEP00010030820.1"/>
    <property type="gene ID" value="ENSRFEG00010020417.1"/>
</dbReference>
<keyword evidence="7 12" id="KW-0297">G-protein coupled receptor</keyword>
<feature type="transmembrane region" description="Helical" evidence="13">
    <location>
        <begin position="191"/>
        <end position="221"/>
    </location>
</feature>
<dbReference type="FunFam" id="1.20.1070.10:FF:000055">
    <property type="entry name" value="Taste receptor type 2"/>
    <property type="match status" value="1"/>
</dbReference>
<evidence type="ECO:0000256" key="5">
    <source>
        <dbReference type="ARBA" id="ARBA00022692"/>
    </source>
</evidence>
<feature type="transmembrane region" description="Helical" evidence="13">
    <location>
        <begin position="249"/>
        <end position="271"/>
    </location>
</feature>
<feature type="transmembrane region" description="Helical" evidence="13">
    <location>
        <begin position="20"/>
        <end position="41"/>
    </location>
</feature>
<dbReference type="Proteomes" id="UP000472240">
    <property type="component" value="Chromosome 26"/>
</dbReference>
<evidence type="ECO:0000256" key="7">
    <source>
        <dbReference type="ARBA" id="ARBA00023040"/>
    </source>
</evidence>
<evidence type="ECO:0000313" key="17">
    <source>
        <dbReference type="Proteomes" id="UP000585614"/>
    </source>
</evidence>
<name>A0A671FYZ1_RHIFE</name>